<evidence type="ECO:0000256" key="1">
    <source>
        <dbReference type="SAM" id="MobiDB-lite"/>
    </source>
</evidence>
<comment type="caution">
    <text evidence="2">The sequence shown here is derived from an EMBL/GenBank/DDBJ whole genome shotgun (WGS) entry which is preliminary data.</text>
</comment>
<organism evidence="2 3">
    <name type="scientific">Araneus ventricosus</name>
    <name type="common">Orbweaver spider</name>
    <name type="synonym">Epeira ventricosa</name>
    <dbReference type="NCBI Taxonomy" id="182803"/>
    <lineage>
        <taxon>Eukaryota</taxon>
        <taxon>Metazoa</taxon>
        <taxon>Ecdysozoa</taxon>
        <taxon>Arthropoda</taxon>
        <taxon>Chelicerata</taxon>
        <taxon>Arachnida</taxon>
        <taxon>Araneae</taxon>
        <taxon>Araneomorphae</taxon>
        <taxon>Entelegynae</taxon>
        <taxon>Araneoidea</taxon>
        <taxon>Araneidae</taxon>
        <taxon>Araneus</taxon>
    </lineage>
</organism>
<gene>
    <name evidence="2" type="ORF">AVEN_13039_1</name>
</gene>
<feature type="compositionally biased region" description="Acidic residues" evidence="1">
    <location>
        <begin position="75"/>
        <end position="84"/>
    </location>
</feature>
<dbReference type="OrthoDB" id="5918257at2759"/>
<dbReference type="Proteomes" id="UP000499080">
    <property type="component" value="Unassembled WGS sequence"/>
</dbReference>
<sequence>MDNVPAHADVETLKAGTSLVYSCHHFAADGPGSCGNCEEDDVSSWLDCDADDEGFQLMSDDEIIYRERKPNSDDDKSESDEGEVIETSKISNSDAFKCIDKGLMWLAQQTDSNSAELMLLKQLRDRAAKRRLQSKLPFKPM</sequence>
<keyword evidence="3" id="KW-1185">Reference proteome</keyword>
<reference evidence="2 3" key="1">
    <citation type="journal article" date="2019" name="Sci. Rep.">
        <title>Orb-weaving spider Araneus ventricosus genome elucidates the spidroin gene catalogue.</title>
        <authorList>
            <person name="Kono N."/>
            <person name="Nakamura H."/>
            <person name="Ohtoshi R."/>
            <person name="Moran D.A.P."/>
            <person name="Shinohara A."/>
            <person name="Yoshida Y."/>
            <person name="Fujiwara M."/>
            <person name="Mori M."/>
            <person name="Tomita M."/>
            <person name="Arakawa K."/>
        </authorList>
    </citation>
    <scope>NUCLEOTIDE SEQUENCE [LARGE SCALE GENOMIC DNA]</scope>
</reference>
<feature type="region of interest" description="Disordered" evidence="1">
    <location>
        <begin position="59"/>
        <end position="86"/>
    </location>
</feature>
<feature type="compositionally biased region" description="Basic and acidic residues" evidence="1">
    <location>
        <begin position="63"/>
        <end position="74"/>
    </location>
</feature>
<dbReference type="EMBL" id="BGPR01002728">
    <property type="protein sequence ID" value="GBM78026.1"/>
    <property type="molecule type" value="Genomic_DNA"/>
</dbReference>
<protein>
    <submittedName>
        <fullName evidence="2">Uncharacterized protein</fullName>
    </submittedName>
</protein>
<name>A0A4Y2IM24_ARAVE</name>
<evidence type="ECO:0000313" key="3">
    <source>
        <dbReference type="Proteomes" id="UP000499080"/>
    </source>
</evidence>
<dbReference type="AlphaFoldDB" id="A0A4Y2IM24"/>
<evidence type="ECO:0000313" key="2">
    <source>
        <dbReference type="EMBL" id="GBM78026.1"/>
    </source>
</evidence>
<proteinExistence type="predicted"/>
<accession>A0A4Y2IM24</accession>